<name>A0ABT2ENV6_9BACT</name>
<protein>
    <submittedName>
        <fullName evidence="2">HEPN domain-containing protein</fullName>
    </submittedName>
</protein>
<organism evidence="2 3">
    <name type="scientific">Candidatus Fervidibacter sacchari</name>
    <dbReference type="NCBI Taxonomy" id="1448929"/>
    <lineage>
        <taxon>Bacteria</taxon>
        <taxon>Candidatus Fervidibacterota</taxon>
        <taxon>Candidatus Fervidibacter</taxon>
    </lineage>
</organism>
<dbReference type="InterPro" id="IPR007842">
    <property type="entry name" value="HEPN_dom"/>
</dbReference>
<evidence type="ECO:0000313" key="2">
    <source>
        <dbReference type="EMBL" id="MCS3919121.1"/>
    </source>
</evidence>
<proteinExistence type="predicted"/>
<gene>
    <name evidence="2" type="ORF">M2350_001521</name>
</gene>
<dbReference type="Pfam" id="PF05168">
    <property type="entry name" value="HEPN"/>
    <property type="match status" value="1"/>
</dbReference>
<dbReference type="RefSeq" id="WP_259095276.1">
    <property type="nucleotide sequence ID" value="NZ_CP130454.1"/>
</dbReference>
<keyword evidence="3" id="KW-1185">Reference proteome</keyword>
<dbReference type="SMART" id="SM00748">
    <property type="entry name" value="HEPN"/>
    <property type="match status" value="1"/>
</dbReference>
<sequence length="116" mass="13480">MRAARDLLEHGHWSWCCFTCQQAAEKALKALGERFRQNLFGCNLNLLLQRLQVFVQIPDKVRQACVRLNRYYIPTRYPNAFDRGAPVDQFFEHDAREAVRDAELIVQFAQNIVGSP</sequence>
<dbReference type="Gene3D" id="1.20.120.330">
    <property type="entry name" value="Nucleotidyltransferases domain 2"/>
    <property type="match status" value="1"/>
</dbReference>
<evidence type="ECO:0000259" key="1">
    <source>
        <dbReference type="PROSITE" id="PS50910"/>
    </source>
</evidence>
<dbReference type="SUPFAM" id="SSF81593">
    <property type="entry name" value="Nucleotidyltransferase substrate binding subunit/domain"/>
    <property type="match status" value="1"/>
</dbReference>
<comment type="caution">
    <text evidence="2">The sequence shown here is derived from an EMBL/GenBank/DDBJ whole genome shotgun (WGS) entry which is preliminary data.</text>
</comment>
<dbReference type="PROSITE" id="PS50910">
    <property type="entry name" value="HEPN"/>
    <property type="match status" value="1"/>
</dbReference>
<accession>A0ABT2ENV6</accession>
<dbReference type="EMBL" id="JANUCP010000002">
    <property type="protein sequence ID" value="MCS3919121.1"/>
    <property type="molecule type" value="Genomic_DNA"/>
</dbReference>
<evidence type="ECO:0000313" key="3">
    <source>
        <dbReference type="Proteomes" id="UP001204798"/>
    </source>
</evidence>
<dbReference type="Proteomes" id="UP001204798">
    <property type="component" value="Unassembled WGS sequence"/>
</dbReference>
<feature type="domain" description="HEPN" evidence="1">
    <location>
        <begin position="1"/>
        <end position="105"/>
    </location>
</feature>
<reference evidence="2 3" key="1">
    <citation type="submission" date="2022-08" db="EMBL/GenBank/DDBJ databases">
        <title>Bacterial and archaeal communities from various locations to study Microbial Dark Matter (Phase II).</title>
        <authorList>
            <person name="Stepanauskas R."/>
        </authorList>
    </citation>
    <scope>NUCLEOTIDE SEQUENCE [LARGE SCALE GENOMIC DNA]</scope>
    <source>
        <strain evidence="2 3">PD1</strain>
    </source>
</reference>